<gene>
    <name evidence="8" type="ORF">EJP82_27630</name>
</gene>
<evidence type="ECO:0000256" key="1">
    <source>
        <dbReference type="ARBA" id="ARBA00004167"/>
    </source>
</evidence>
<evidence type="ECO:0000256" key="5">
    <source>
        <dbReference type="ARBA" id="ARBA00023136"/>
    </source>
</evidence>
<comment type="similarity">
    <text evidence="2">Belongs to the UPF0154 family.</text>
</comment>
<keyword evidence="4 7" id="KW-1133">Transmembrane helix</keyword>
<reference evidence="8 9" key="1">
    <citation type="submission" date="2018-12" db="EMBL/GenBank/DDBJ databases">
        <authorList>
            <person name="Sun L."/>
            <person name="Chen Z."/>
        </authorList>
    </citation>
    <scope>NUCLEOTIDE SEQUENCE [LARGE SCALE GENOMIC DNA]</scope>
    <source>
        <strain evidence="8 9">DSM 15890</strain>
    </source>
</reference>
<evidence type="ECO:0000256" key="6">
    <source>
        <dbReference type="SAM" id="MobiDB-lite"/>
    </source>
</evidence>
<evidence type="ECO:0000313" key="8">
    <source>
        <dbReference type="EMBL" id="RUT37853.1"/>
    </source>
</evidence>
<dbReference type="GO" id="GO:0016020">
    <property type="term" value="C:membrane"/>
    <property type="evidence" value="ECO:0007669"/>
    <property type="project" value="UniProtKB-SubCell"/>
</dbReference>
<comment type="subcellular location">
    <subcellularLocation>
        <location evidence="1">Membrane</location>
        <topology evidence="1">Single-pass membrane protein</topology>
    </subcellularLocation>
</comment>
<dbReference type="EMBL" id="RZNY01000067">
    <property type="protein sequence ID" value="RUT37853.1"/>
    <property type="molecule type" value="Genomic_DNA"/>
</dbReference>
<keyword evidence="9" id="KW-1185">Reference proteome</keyword>
<keyword evidence="3 7" id="KW-0812">Transmembrane</keyword>
<sequence>MNYVIPIITLIVGLVGGFFIGVYYLRSQMTKMQNDPQMLQKMAKQMGYNLNGKQMQRAQQMMKNQGGAPNAPGAPAAKRKKK</sequence>
<evidence type="ECO:0000256" key="3">
    <source>
        <dbReference type="ARBA" id="ARBA00022692"/>
    </source>
</evidence>
<dbReference type="InterPro" id="IPR005359">
    <property type="entry name" value="UPF0154"/>
</dbReference>
<dbReference type="Pfam" id="PF03672">
    <property type="entry name" value="UPF0154"/>
    <property type="match status" value="1"/>
</dbReference>
<evidence type="ECO:0000256" key="7">
    <source>
        <dbReference type="SAM" id="Phobius"/>
    </source>
</evidence>
<evidence type="ECO:0000256" key="4">
    <source>
        <dbReference type="ARBA" id="ARBA00022989"/>
    </source>
</evidence>
<feature type="compositionally biased region" description="Low complexity" evidence="6">
    <location>
        <begin position="63"/>
        <end position="76"/>
    </location>
</feature>
<evidence type="ECO:0000256" key="2">
    <source>
        <dbReference type="ARBA" id="ARBA00006694"/>
    </source>
</evidence>
<accession>A0A3S1DFE6</accession>
<proteinExistence type="inferred from homology"/>
<feature type="region of interest" description="Disordered" evidence="6">
    <location>
        <begin position="58"/>
        <end position="82"/>
    </location>
</feature>
<evidence type="ECO:0000313" key="9">
    <source>
        <dbReference type="Proteomes" id="UP000279446"/>
    </source>
</evidence>
<comment type="caution">
    <text evidence="8">The sequence shown here is derived from an EMBL/GenBank/DDBJ whole genome shotgun (WGS) entry which is preliminary data.</text>
</comment>
<dbReference type="AlphaFoldDB" id="A0A3S1DFE6"/>
<protein>
    <submittedName>
        <fullName evidence="8">YneF family protein</fullName>
    </submittedName>
</protein>
<name>A0A3S1DFE6_9BACL</name>
<dbReference type="RefSeq" id="WP_127195278.1">
    <property type="nucleotide sequence ID" value="NZ_RZNY01000067.1"/>
</dbReference>
<keyword evidence="5 7" id="KW-0472">Membrane</keyword>
<dbReference type="OrthoDB" id="2991406at2"/>
<dbReference type="Proteomes" id="UP000279446">
    <property type="component" value="Unassembled WGS sequence"/>
</dbReference>
<feature type="transmembrane region" description="Helical" evidence="7">
    <location>
        <begin position="6"/>
        <end position="25"/>
    </location>
</feature>
<organism evidence="8 9">
    <name type="scientific">Paenibacillus anaericanus</name>
    <dbReference type="NCBI Taxonomy" id="170367"/>
    <lineage>
        <taxon>Bacteria</taxon>
        <taxon>Bacillati</taxon>
        <taxon>Bacillota</taxon>
        <taxon>Bacilli</taxon>
        <taxon>Bacillales</taxon>
        <taxon>Paenibacillaceae</taxon>
        <taxon>Paenibacillus</taxon>
    </lineage>
</organism>